<dbReference type="AlphaFoldDB" id="A0AAN6P0W5"/>
<feature type="compositionally biased region" description="Acidic residues" evidence="1">
    <location>
        <begin position="1035"/>
        <end position="1056"/>
    </location>
</feature>
<dbReference type="EMBL" id="MU859104">
    <property type="protein sequence ID" value="KAK3953502.1"/>
    <property type="molecule type" value="Genomic_DNA"/>
</dbReference>
<accession>A0AAN6P0W5</accession>
<proteinExistence type="predicted"/>
<gene>
    <name evidence="3" type="ORF">QBC32DRAFT_209878</name>
</gene>
<name>A0AAN6P0W5_9PEZI</name>
<reference evidence="3" key="1">
    <citation type="journal article" date="2023" name="Mol. Phylogenet. Evol.">
        <title>Genome-scale phylogeny and comparative genomics of the fungal order Sordariales.</title>
        <authorList>
            <person name="Hensen N."/>
            <person name="Bonometti L."/>
            <person name="Westerberg I."/>
            <person name="Brannstrom I.O."/>
            <person name="Guillou S."/>
            <person name="Cros-Aarteil S."/>
            <person name="Calhoun S."/>
            <person name="Haridas S."/>
            <person name="Kuo A."/>
            <person name="Mondo S."/>
            <person name="Pangilinan J."/>
            <person name="Riley R."/>
            <person name="LaButti K."/>
            <person name="Andreopoulos B."/>
            <person name="Lipzen A."/>
            <person name="Chen C."/>
            <person name="Yan M."/>
            <person name="Daum C."/>
            <person name="Ng V."/>
            <person name="Clum A."/>
            <person name="Steindorff A."/>
            <person name="Ohm R.A."/>
            <person name="Martin F."/>
            <person name="Silar P."/>
            <person name="Natvig D.O."/>
            <person name="Lalanne C."/>
            <person name="Gautier V."/>
            <person name="Ament-Velasquez S.L."/>
            <person name="Kruys A."/>
            <person name="Hutchinson M.I."/>
            <person name="Powell A.J."/>
            <person name="Barry K."/>
            <person name="Miller A.N."/>
            <person name="Grigoriev I.V."/>
            <person name="Debuchy R."/>
            <person name="Gladieux P."/>
            <person name="Hiltunen Thoren M."/>
            <person name="Johannesson H."/>
        </authorList>
    </citation>
    <scope>NUCLEOTIDE SEQUENCE</scope>
    <source>
        <strain evidence="3">CBS 626.80</strain>
    </source>
</reference>
<dbReference type="Proteomes" id="UP001303222">
    <property type="component" value="Unassembled WGS sequence"/>
</dbReference>
<feature type="transmembrane region" description="Helical" evidence="2">
    <location>
        <begin position="12"/>
        <end position="35"/>
    </location>
</feature>
<keyword evidence="2" id="KW-0472">Membrane</keyword>
<feature type="region of interest" description="Disordered" evidence="1">
    <location>
        <begin position="1016"/>
        <end position="1128"/>
    </location>
</feature>
<protein>
    <submittedName>
        <fullName evidence="3">Uncharacterized protein</fullName>
    </submittedName>
</protein>
<keyword evidence="2" id="KW-0812">Transmembrane</keyword>
<feature type="region of interest" description="Disordered" evidence="1">
    <location>
        <begin position="960"/>
        <end position="979"/>
    </location>
</feature>
<evidence type="ECO:0000256" key="2">
    <source>
        <dbReference type="SAM" id="Phobius"/>
    </source>
</evidence>
<keyword evidence="2" id="KW-1133">Transmembrane helix</keyword>
<feature type="compositionally biased region" description="Basic residues" evidence="1">
    <location>
        <begin position="1093"/>
        <end position="1105"/>
    </location>
</feature>
<feature type="compositionally biased region" description="Polar residues" evidence="1">
    <location>
        <begin position="122"/>
        <end position="135"/>
    </location>
</feature>
<sequence>MLSHIDYLYTYDLVTIFSLAFTGVFWVLSLLSLWVRLSQLVMTGWDHPNSRKAGGYVSRYVQAVLFVASQGVSQWNVFSQWVSRSCQARRLRNRRTGRAYIEVDGPRRYVASPTPAPPIVPGNQTADQSETTVEHQTVPKYLRSQREDRLGSHSFDCPRLAHRSTREREEARPASSVIGQAVPSQVAETTTAASAPASPPTPVSRGSARYRRLLERRQNKPRGVLRNSRISDPVDEQILGSAFEPAVSSPRAVVAPTPISEPVVTTEPTPTPVAPALELIHAEMMLTLPDIVITPPTPVFVPETPAVASQVVDDNGIPSSNADELVPESILTETHILDIVTVPSVLAPTVAPQPQLVAQNLAVSELEIEPLSRCLERAFGFSPSVFEHDRAFEGLILSFGAWHLSVQEQQTVVENGVLSPLLVPVSTAHMSSADDLIPSVDESMEPVSAAISLDDDDVDMEEDLSVLPIAGPEFNGVASLSSDRDLSMTDEVATKVQSGLSDDQHMHDGNDSHQVWMPEEPSAVSSDMELCPQQFPETGAFSEQVVPATFSFGTQQQPDWPFSSVVDSQFTFGNPMPSFVPQLQGPEHDMADAPPQPGMVSTHFERPMVNLTSPVDSFEADTSMEDIYGYEPLPVFSGHQQQQQPSVFFRQPTPATSDYVPVPDTIEVAMEYLDPEMLTHVVAPMAFQPSPVPVTIEFDMGLDTSTPALQAVDTIVSPVSPEQSRVVSDIAPAESDDSVLDSRLFEPIGISPGVEQQPEQAVSQPDPAVDELQDVREHNPEEYPDVPEAPEVNTEPEMAAPSFIPDVDDGVDNGPLVLSRPATPTPDKSWHHELFGTSPLGPAQTPPNRSLTPPPPFNFTNATFQPVLPAGAPAFTTQSFQPTLPVGAPGFTAPTFQPNLRRRAPVVEPAPSLHMPVESDDESFRRQMAEMARRAEEGRMLTRAESASVALQVAAAQAADRTYGPRREDENFGGSIESSNLGQRTMLVPRSQASRAAPASTATPSVLSADPVNVAPVADMGPVGDITPSVNTESPGEEDLDEDELDKQDLEQELQDEFNAIPSDSEDEPAGEAPVIENVDDPAVMAASEVMQRRKIKAPRGRRRNLPSQNNTDNEDRNHKTTHKSIMA</sequence>
<comment type="caution">
    <text evidence="3">The sequence shown here is derived from an EMBL/GenBank/DDBJ whole genome shotgun (WGS) entry which is preliminary data.</text>
</comment>
<evidence type="ECO:0000256" key="1">
    <source>
        <dbReference type="SAM" id="MobiDB-lite"/>
    </source>
</evidence>
<keyword evidence="4" id="KW-1185">Reference proteome</keyword>
<evidence type="ECO:0000313" key="3">
    <source>
        <dbReference type="EMBL" id="KAK3953502.1"/>
    </source>
</evidence>
<feature type="region of interest" description="Disordered" evidence="1">
    <location>
        <begin position="111"/>
        <end position="209"/>
    </location>
</feature>
<organism evidence="3 4">
    <name type="scientific">Pseudoneurospora amorphoporcata</name>
    <dbReference type="NCBI Taxonomy" id="241081"/>
    <lineage>
        <taxon>Eukaryota</taxon>
        <taxon>Fungi</taxon>
        <taxon>Dikarya</taxon>
        <taxon>Ascomycota</taxon>
        <taxon>Pezizomycotina</taxon>
        <taxon>Sordariomycetes</taxon>
        <taxon>Sordariomycetidae</taxon>
        <taxon>Sordariales</taxon>
        <taxon>Sordariaceae</taxon>
        <taxon>Pseudoneurospora</taxon>
    </lineage>
</organism>
<feature type="region of interest" description="Disordered" evidence="1">
    <location>
        <begin position="819"/>
        <end position="854"/>
    </location>
</feature>
<evidence type="ECO:0000313" key="4">
    <source>
        <dbReference type="Proteomes" id="UP001303222"/>
    </source>
</evidence>
<reference evidence="3" key="2">
    <citation type="submission" date="2023-06" db="EMBL/GenBank/DDBJ databases">
        <authorList>
            <consortium name="Lawrence Berkeley National Laboratory"/>
            <person name="Mondo S.J."/>
            <person name="Hensen N."/>
            <person name="Bonometti L."/>
            <person name="Westerberg I."/>
            <person name="Brannstrom I.O."/>
            <person name="Guillou S."/>
            <person name="Cros-Aarteil S."/>
            <person name="Calhoun S."/>
            <person name="Haridas S."/>
            <person name="Kuo A."/>
            <person name="Pangilinan J."/>
            <person name="Riley R."/>
            <person name="Labutti K."/>
            <person name="Andreopoulos B."/>
            <person name="Lipzen A."/>
            <person name="Chen C."/>
            <person name="Yanf M."/>
            <person name="Daum C."/>
            <person name="Ng V."/>
            <person name="Clum A."/>
            <person name="Steindorff A."/>
            <person name="Ohm R."/>
            <person name="Martin F."/>
            <person name="Silar P."/>
            <person name="Natvig D."/>
            <person name="Lalanne C."/>
            <person name="Gautier V."/>
            <person name="Ament-Velasquez S.L."/>
            <person name="Kruys A."/>
            <person name="Hutchinson M.I."/>
            <person name="Powell A.J."/>
            <person name="Barry K."/>
            <person name="Miller A.N."/>
            <person name="Grigoriev I.V."/>
            <person name="Debuchy R."/>
            <person name="Gladieux P."/>
            <person name="Thoren M.H."/>
            <person name="Johannesson H."/>
        </authorList>
    </citation>
    <scope>NUCLEOTIDE SEQUENCE</scope>
    <source>
        <strain evidence="3">CBS 626.80</strain>
    </source>
</reference>